<evidence type="ECO:0000259" key="3">
    <source>
        <dbReference type="Pfam" id="PF00881"/>
    </source>
</evidence>
<reference evidence="4 5" key="1">
    <citation type="submission" date="2019-11" db="EMBL/GenBank/DDBJ databases">
        <title>Draft genome sequences of five Paenibacillus species of dairy origin.</title>
        <authorList>
            <person name="Olajide A.M."/>
            <person name="Chen S."/>
            <person name="Lapointe G."/>
        </authorList>
    </citation>
    <scope>NUCLEOTIDE SEQUENCE [LARGE SCALE GENOMIC DNA]</scope>
    <source>
        <strain evidence="4 5">2CS3</strain>
    </source>
</reference>
<protein>
    <submittedName>
        <fullName evidence="4">Nitroreductase family protein</fullName>
    </submittedName>
</protein>
<dbReference type="AlphaFoldDB" id="A0A7X2ZA96"/>
<dbReference type="SUPFAM" id="SSF55469">
    <property type="entry name" value="FMN-dependent nitroreductase-like"/>
    <property type="match status" value="1"/>
</dbReference>
<dbReference type="Gene3D" id="3.40.109.10">
    <property type="entry name" value="NADH Oxidase"/>
    <property type="match status" value="1"/>
</dbReference>
<comment type="similarity">
    <text evidence="1">Belongs to the nitroreductase family.</text>
</comment>
<gene>
    <name evidence="4" type="ORF">GNP93_11065</name>
</gene>
<feature type="domain" description="Nitroreductase" evidence="3">
    <location>
        <begin position="14"/>
        <end position="182"/>
    </location>
</feature>
<keyword evidence="5" id="KW-1185">Reference proteome</keyword>
<dbReference type="Pfam" id="PF00881">
    <property type="entry name" value="Nitroreductase"/>
    <property type="match status" value="1"/>
</dbReference>
<proteinExistence type="inferred from homology"/>
<dbReference type="RefSeq" id="WP_413773691.1">
    <property type="nucleotide sequence ID" value="NZ_WNZX01000008.1"/>
</dbReference>
<evidence type="ECO:0000313" key="4">
    <source>
        <dbReference type="EMBL" id="MUG71218.1"/>
    </source>
</evidence>
<keyword evidence="2" id="KW-0560">Oxidoreductase</keyword>
<evidence type="ECO:0000256" key="1">
    <source>
        <dbReference type="ARBA" id="ARBA00007118"/>
    </source>
</evidence>
<comment type="caution">
    <text evidence="4">The sequence shown here is derived from an EMBL/GenBank/DDBJ whole genome shotgun (WGS) entry which is preliminary data.</text>
</comment>
<organism evidence="4 5">
    <name type="scientific">Paenibacillus validus</name>
    <dbReference type="NCBI Taxonomy" id="44253"/>
    <lineage>
        <taxon>Bacteria</taxon>
        <taxon>Bacillati</taxon>
        <taxon>Bacillota</taxon>
        <taxon>Bacilli</taxon>
        <taxon>Bacillales</taxon>
        <taxon>Paenibacillaceae</taxon>
        <taxon>Paenibacillus</taxon>
    </lineage>
</organism>
<dbReference type="InterPro" id="IPR029479">
    <property type="entry name" value="Nitroreductase"/>
</dbReference>
<dbReference type="CDD" id="cd02137">
    <property type="entry name" value="MhqN-like"/>
    <property type="match status" value="1"/>
</dbReference>
<dbReference type="PANTHER" id="PTHR43673:SF3">
    <property type="entry name" value="NAD(P)H NITROREDUCTASE YODC-RELATED"/>
    <property type="match status" value="1"/>
</dbReference>
<dbReference type="GO" id="GO:0016491">
    <property type="term" value="F:oxidoreductase activity"/>
    <property type="evidence" value="ECO:0007669"/>
    <property type="project" value="UniProtKB-KW"/>
</dbReference>
<dbReference type="EMBL" id="WNZX01000008">
    <property type="protein sequence ID" value="MUG71218.1"/>
    <property type="molecule type" value="Genomic_DNA"/>
</dbReference>
<dbReference type="PANTHER" id="PTHR43673">
    <property type="entry name" value="NAD(P)H NITROREDUCTASE YDGI-RELATED"/>
    <property type="match status" value="1"/>
</dbReference>
<evidence type="ECO:0000313" key="5">
    <source>
        <dbReference type="Proteomes" id="UP000450917"/>
    </source>
</evidence>
<sequence length="204" mass="22907">MNTENRFSAEQFLTSRRSVRQYQKGLVLSDAELNEILELASRAPSSWNLQHWRYLVVREQANKEKLLKIAFGQQQVADAAAVIIVLGDLEANKVTSKVYEKAAPEIRDLMVKQVDGAYANNPGLARDEAIRNASLAAMQLMLAAKAKGYDTVPMGGYNKDALISEFQIPDRYVPVVMIPIGKAEKEGRATDRLPLEYQVIHERF</sequence>
<dbReference type="InterPro" id="IPR000415">
    <property type="entry name" value="Nitroreductase-like"/>
</dbReference>
<dbReference type="Proteomes" id="UP000450917">
    <property type="component" value="Unassembled WGS sequence"/>
</dbReference>
<evidence type="ECO:0000256" key="2">
    <source>
        <dbReference type="ARBA" id="ARBA00023002"/>
    </source>
</evidence>
<name>A0A7X2ZA96_9BACL</name>
<accession>A0A7X2ZA96</accession>